<dbReference type="PANTHER" id="PTHR43537">
    <property type="entry name" value="TRANSCRIPTIONAL REGULATOR, GNTR FAMILY"/>
    <property type="match status" value="1"/>
</dbReference>
<dbReference type="SUPFAM" id="SSF46785">
    <property type="entry name" value="Winged helix' DNA-binding domain"/>
    <property type="match status" value="1"/>
</dbReference>
<evidence type="ECO:0000256" key="3">
    <source>
        <dbReference type="ARBA" id="ARBA00023163"/>
    </source>
</evidence>
<sequence>MIKTSLDPVHFSVALGGDGGRGGNLHEILVRRLGHMIVSGVFGAGEVLPPADELCQRFDVTRSVLREGLKVLSGKGMIEARQKTGTRVRPRADWNHLDPDLLLWRFASPKIDDVVALFELRRAIEPEAAALCARRATAEQIATLREIMQRMEEAASDNAAFALPDLQFHLAILRFTGNDLIGSLSGMIEVALLISFRLSDEITGDQRHAIPLHRALLDAISTRDEPRARAATLTLLDGAESDVRRVIARNGGIVGFRA</sequence>
<evidence type="ECO:0000256" key="2">
    <source>
        <dbReference type="ARBA" id="ARBA00023125"/>
    </source>
</evidence>
<dbReference type="EMBL" id="VJMG01000015">
    <property type="protein sequence ID" value="TRL40252.1"/>
    <property type="molecule type" value="Genomic_DNA"/>
</dbReference>
<dbReference type="InterPro" id="IPR000524">
    <property type="entry name" value="Tscrpt_reg_HTH_GntR"/>
</dbReference>
<keyword evidence="2" id="KW-0238">DNA-binding</keyword>
<dbReference type="PRINTS" id="PR00035">
    <property type="entry name" value="HTHGNTR"/>
</dbReference>
<dbReference type="InterPro" id="IPR011711">
    <property type="entry name" value="GntR_C"/>
</dbReference>
<keyword evidence="3" id="KW-0804">Transcription</keyword>
<organism evidence="5 6">
    <name type="scientific">Rhizobium straminoryzae</name>
    <dbReference type="NCBI Taxonomy" id="1387186"/>
    <lineage>
        <taxon>Bacteria</taxon>
        <taxon>Pseudomonadati</taxon>
        <taxon>Pseudomonadota</taxon>
        <taxon>Alphaproteobacteria</taxon>
        <taxon>Hyphomicrobiales</taxon>
        <taxon>Rhizobiaceae</taxon>
        <taxon>Rhizobium/Agrobacterium group</taxon>
        <taxon>Rhizobium</taxon>
    </lineage>
</organism>
<feature type="domain" description="HTH gntR-type" evidence="4">
    <location>
        <begin position="23"/>
        <end position="91"/>
    </location>
</feature>
<comment type="caution">
    <text evidence="5">The sequence shown here is derived from an EMBL/GenBank/DDBJ whole genome shotgun (WGS) entry which is preliminary data.</text>
</comment>
<accession>A0A549TDU1</accession>
<dbReference type="Gene3D" id="1.20.120.530">
    <property type="entry name" value="GntR ligand-binding domain-like"/>
    <property type="match status" value="1"/>
</dbReference>
<dbReference type="InterPro" id="IPR008920">
    <property type="entry name" value="TF_FadR/GntR_C"/>
</dbReference>
<evidence type="ECO:0000259" key="4">
    <source>
        <dbReference type="PROSITE" id="PS50949"/>
    </source>
</evidence>
<keyword evidence="6" id="KW-1185">Reference proteome</keyword>
<proteinExistence type="predicted"/>
<dbReference type="SUPFAM" id="SSF48008">
    <property type="entry name" value="GntR ligand-binding domain-like"/>
    <property type="match status" value="1"/>
</dbReference>
<gene>
    <name evidence="5" type="ORF">FNA46_06795</name>
</gene>
<dbReference type="SMART" id="SM00895">
    <property type="entry name" value="FCD"/>
    <property type="match status" value="1"/>
</dbReference>
<dbReference type="Gene3D" id="1.10.10.10">
    <property type="entry name" value="Winged helix-like DNA-binding domain superfamily/Winged helix DNA-binding domain"/>
    <property type="match status" value="1"/>
</dbReference>
<dbReference type="CDD" id="cd07377">
    <property type="entry name" value="WHTH_GntR"/>
    <property type="match status" value="1"/>
</dbReference>
<name>A0A549TDU1_9HYPH</name>
<dbReference type="GO" id="GO:0003700">
    <property type="term" value="F:DNA-binding transcription factor activity"/>
    <property type="evidence" value="ECO:0007669"/>
    <property type="project" value="InterPro"/>
</dbReference>
<dbReference type="AlphaFoldDB" id="A0A549TDU1"/>
<dbReference type="InterPro" id="IPR036390">
    <property type="entry name" value="WH_DNA-bd_sf"/>
</dbReference>
<dbReference type="PROSITE" id="PS50949">
    <property type="entry name" value="HTH_GNTR"/>
    <property type="match status" value="1"/>
</dbReference>
<dbReference type="SMART" id="SM00345">
    <property type="entry name" value="HTH_GNTR"/>
    <property type="match status" value="1"/>
</dbReference>
<dbReference type="Pfam" id="PF00392">
    <property type="entry name" value="GntR"/>
    <property type="match status" value="1"/>
</dbReference>
<reference evidence="5 6" key="1">
    <citation type="submission" date="2019-07" db="EMBL/GenBank/DDBJ databases">
        <title>Ln-dependent methylotrophs.</title>
        <authorList>
            <person name="Tani A."/>
        </authorList>
    </citation>
    <scope>NUCLEOTIDE SEQUENCE [LARGE SCALE GENOMIC DNA]</scope>
    <source>
        <strain evidence="5 6">SM12</strain>
    </source>
</reference>
<protein>
    <submittedName>
        <fullName evidence="5">FadR family transcriptional regulator</fullName>
    </submittedName>
</protein>
<dbReference type="Proteomes" id="UP000316801">
    <property type="component" value="Unassembled WGS sequence"/>
</dbReference>
<evidence type="ECO:0000313" key="6">
    <source>
        <dbReference type="Proteomes" id="UP000316801"/>
    </source>
</evidence>
<dbReference type="GO" id="GO:0003677">
    <property type="term" value="F:DNA binding"/>
    <property type="evidence" value="ECO:0007669"/>
    <property type="project" value="UniProtKB-KW"/>
</dbReference>
<evidence type="ECO:0000256" key="1">
    <source>
        <dbReference type="ARBA" id="ARBA00023015"/>
    </source>
</evidence>
<dbReference type="RefSeq" id="WP_143124362.1">
    <property type="nucleotide sequence ID" value="NZ_VJMG01000015.1"/>
</dbReference>
<evidence type="ECO:0000313" key="5">
    <source>
        <dbReference type="EMBL" id="TRL40252.1"/>
    </source>
</evidence>
<dbReference type="InterPro" id="IPR036388">
    <property type="entry name" value="WH-like_DNA-bd_sf"/>
</dbReference>
<keyword evidence="1" id="KW-0805">Transcription regulation</keyword>
<dbReference type="PANTHER" id="PTHR43537:SF44">
    <property type="entry name" value="GNTR FAMILY REGULATORY PROTEIN"/>
    <property type="match status" value="1"/>
</dbReference>
<dbReference type="Pfam" id="PF07729">
    <property type="entry name" value="FCD"/>
    <property type="match status" value="1"/>
</dbReference>